<evidence type="ECO:0000256" key="1">
    <source>
        <dbReference type="ARBA" id="ARBA00006739"/>
    </source>
</evidence>
<organism evidence="5 6">
    <name type="scientific">Negadavirga shengliensis</name>
    <dbReference type="NCBI Taxonomy" id="1389218"/>
    <lineage>
        <taxon>Bacteria</taxon>
        <taxon>Pseudomonadati</taxon>
        <taxon>Bacteroidota</taxon>
        <taxon>Cytophagia</taxon>
        <taxon>Cytophagales</taxon>
        <taxon>Cyclobacteriaceae</taxon>
        <taxon>Negadavirga</taxon>
    </lineage>
</organism>
<dbReference type="Pfam" id="PF00535">
    <property type="entry name" value="Glycos_transf_2"/>
    <property type="match status" value="1"/>
</dbReference>
<evidence type="ECO:0000256" key="2">
    <source>
        <dbReference type="ARBA" id="ARBA00022676"/>
    </source>
</evidence>
<keyword evidence="2 5" id="KW-0328">Glycosyltransferase</keyword>
<reference evidence="6" key="1">
    <citation type="journal article" date="2019" name="Int. J. Syst. Evol. Microbiol.">
        <title>The Global Catalogue of Microorganisms (GCM) 10K type strain sequencing project: providing services to taxonomists for standard genome sequencing and annotation.</title>
        <authorList>
            <consortium name="The Broad Institute Genomics Platform"/>
            <consortium name="The Broad Institute Genome Sequencing Center for Infectious Disease"/>
            <person name="Wu L."/>
            <person name="Ma J."/>
        </authorList>
    </citation>
    <scope>NUCLEOTIDE SEQUENCE [LARGE SCALE GENOMIC DNA]</scope>
    <source>
        <strain evidence="6">CGMCC 4.7466</strain>
    </source>
</reference>
<dbReference type="Proteomes" id="UP001595818">
    <property type="component" value="Unassembled WGS sequence"/>
</dbReference>
<evidence type="ECO:0000256" key="3">
    <source>
        <dbReference type="ARBA" id="ARBA00022679"/>
    </source>
</evidence>
<sequence>MEKAAIVILNFNGRNMLQRFLPNILANSTFEIVVIDNASRDGSVNFLNENYPGMAIVQLENNFGYSQGYNLGLQRLKGKYEYYILLNSDVEATPEWDSRMVSFMDKMPKAAAAQPKMLSLIHKNEFDYAGAAGGYLDPLGYPYCRGRILHTIEKDYGQYDDPAEVDWASGACLVVRAGVFHLLNGFNPEFFAHMEEIELCLRMRNRGYGIYVNPCVKVYHLGGGTLSQSSPFKTYLNFRNSLFMLYLNLRKSRFMAVLALRLLFDFAAMIHISYSKGTGHGKAIIKAYLDFIKRAKSMNNKDIKSNCQLSTRPENNFSVIINYYLRGKKSFRDLS</sequence>
<dbReference type="Gene3D" id="3.90.550.10">
    <property type="entry name" value="Spore Coat Polysaccharide Biosynthesis Protein SpsA, Chain A"/>
    <property type="match status" value="1"/>
</dbReference>
<dbReference type="PANTHER" id="PTHR43179:SF12">
    <property type="entry name" value="GALACTOFURANOSYLTRANSFERASE GLFT2"/>
    <property type="match status" value="1"/>
</dbReference>
<dbReference type="InterPro" id="IPR029044">
    <property type="entry name" value="Nucleotide-diphossugar_trans"/>
</dbReference>
<dbReference type="InterPro" id="IPR001173">
    <property type="entry name" value="Glyco_trans_2-like"/>
</dbReference>
<comment type="caution">
    <text evidence="5">The sequence shown here is derived from an EMBL/GenBank/DDBJ whole genome shotgun (WGS) entry which is preliminary data.</text>
</comment>
<comment type="similarity">
    <text evidence="1">Belongs to the glycosyltransferase 2 family.</text>
</comment>
<dbReference type="GO" id="GO:0016757">
    <property type="term" value="F:glycosyltransferase activity"/>
    <property type="evidence" value="ECO:0007669"/>
    <property type="project" value="UniProtKB-KW"/>
</dbReference>
<gene>
    <name evidence="5" type="ORF">ACFPFU_16785</name>
</gene>
<evidence type="ECO:0000259" key="4">
    <source>
        <dbReference type="Pfam" id="PF00535"/>
    </source>
</evidence>
<dbReference type="PANTHER" id="PTHR43179">
    <property type="entry name" value="RHAMNOSYLTRANSFERASE WBBL"/>
    <property type="match status" value="1"/>
</dbReference>
<keyword evidence="3 5" id="KW-0808">Transferase</keyword>
<dbReference type="EC" id="2.4.-.-" evidence="5"/>
<evidence type="ECO:0000313" key="6">
    <source>
        <dbReference type="Proteomes" id="UP001595818"/>
    </source>
</evidence>
<accession>A0ABV9T3P0</accession>
<dbReference type="CDD" id="cd04186">
    <property type="entry name" value="GT_2_like_c"/>
    <property type="match status" value="1"/>
</dbReference>
<proteinExistence type="inferred from homology"/>
<dbReference type="RefSeq" id="WP_377066135.1">
    <property type="nucleotide sequence ID" value="NZ_JBHSJJ010000010.1"/>
</dbReference>
<protein>
    <submittedName>
        <fullName evidence="5">Glycosyltransferase family 2 protein</fullName>
        <ecNumber evidence="5">2.4.-.-</ecNumber>
    </submittedName>
</protein>
<dbReference type="SUPFAM" id="SSF53448">
    <property type="entry name" value="Nucleotide-diphospho-sugar transferases"/>
    <property type="match status" value="1"/>
</dbReference>
<feature type="domain" description="Glycosyltransferase 2-like" evidence="4">
    <location>
        <begin position="6"/>
        <end position="113"/>
    </location>
</feature>
<evidence type="ECO:0000313" key="5">
    <source>
        <dbReference type="EMBL" id="MFC4873360.1"/>
    </source>
</evidence>
<dbReference type="EMBL" id="JBHSJJ010000010">
    <property type="protein sequence ID" value="MFC4873360.1"/>
    <property type="molecule type" value="Genomic_DNA"/>
</dbReference>
<keyword evidence="6" id="KW-1185">Reference proteome</keyword>
<name>A0ABV9T3P0_9BACT</name>